<reference evidence="2 3" key="1">
    <citation type="journal article" date="2018" name="BMC Genomics">
        <title>Comparative genomics of the wheat fungal pathogen Pyrenophora tritici-repentis reveals chromosomal variations and genome plasticity.</title>
        <authorList>
            <person name="Moolhuijzen P."/>
            <person name="See P.T."/>
            <person name="Hane J.K."/>
            <person name="Shi G."/>
            <person name="Liu Z."/>
            <person name="Oliver R.P."/>
            <person name="Moffat C.S."/>
        </authorList>
    </citation>
    <scope>NUCLEOTIDE SEQUENCE [LARGE SCALE GENOMIC DNA]</scope>
    <source>
        <strain evidence="2">M4</strain>
    </source>
</reference>
<dbReference type="Proteomes" id="UP000245464">
    <property type="component" value="Chromosome 2"/>
</dbReference>
<comment type="caution">
    <text evidence="2">The sequence shown here is derived from an EMBL/GenBank/DDBJ whole genome shotgun (WGS) entry which is preliminary data.</text>
</comment>
<dbReference type="InterPro" id="IPR013087">
    <property type="entry name" value="Znf_C2H2_type"/>
</dbReference>
<dbReference type="AlphaFoldDB" id="A0A2W1EBV7"/>
<dbReference type="GeneID" id="6341472"/>
<gene>
    <name evidence="2" type="ORF">PtrM4_068680</name>
</gene>
<feature type="region of interest" description="Disordered" evidence="1">
    <location>
        <begin position="1"/>
        <end position="24"/>
    </location>
</feature>
<dbReference type="PROSITE" id="PS50157">
    <property type="entry name" value="ZINC_FINGER_C2H2_2"/>
    <property type="match status" value="1"/>
</dbReference>
<name>A0A2W1EBV7_9PLEO</name>
<evidence type="ECO:0000313" key="2">
    <source>
        <dbReference type="EMBL" id="KAF7575244.1"/>
    </source>
</evidence>
<evidence type="ECO:0000313" key="3">
    <source>
        <dbReference type="Proteomes" id="UP000245464"/>
    </source>
</evidence>
<proteinExistence type="predicted"/>
<evidence type="ECO:0000256" key="1">
    <source>
        <dbReference type="SAM" id="MobiDB-lite"/>
    </source>
</evidence>
<feature type="region of interest" description="Disordered" evidence="1">
    <location>
        <begin position="46"/>
        <end position="67"/>
    </location>
</feature>
<dbReference type="RefSeq" id="XP_001933578.2">
    <property type="nucleotide sequence ID" value="XM_001933543.2"/>
</dbReference>
<accession>A0A2W1EBV7</accession>
<dbReference type="EMBL" id="NQIK02000002">
    <property type="protein sequence ID" value="KAF7575244.1"/>
    <property type="molecule type" value="Genomic_DNA"/>
</dbReference>
<organism evidence="2 3">
    <name type="scientific">Pyrenophora tritici-repentis</name>
    <dbReference type="NCBI Taxonomy" id="45151"/>
    <lineage>
        <taxon>Eukaryota</taxon>
        <taxon>Fungi</taxon>
        <taxon>Dikarya</taxon>
        <taxon>Ascomycota</taxon>
        <taxon>Pezizomycotina</taxon>
        <taxon>Dothideomycetes</taxon>
        <taxon>Pleosporomycetidae</taxon>
        <taxon>Pleosporales</taxon>
        <taxon>Pleosporineae</taxon>
        <taxon>Pleosporaceae</taxon>
        <taxon>Pyrenophora</taxon>
    </lineage>
</organism>
<sequence>MGKAAQKRAKRAAKQAEVSEAESNLSCAGCSAAFPSKNQLYQHLKKNPKHAALKPVTEGGKKGKKKK</sequence>
<protein>
    <submittedName>
        <fullName evidence="2">Uncharacterized protein</fullName>
    </submittedName>
</protein>
<dbReference type="KEGG" id="ptrr:6341472"/>
<feature type="compositionally biased region" description="Basic residues" evidence="1">
    <location>
        <begin position="1"/>
        <end position="13"/>
    </location>
</feature>